<dbReference type="PANTHER" id="PTHR46300:SF1">
    <property type="entry name" value="P450, PUTATIVE (EUROFUNG)-RELATED"/>
    <property type="match status" value="1"/>
</dbReference>
<organism evidence="10 11">
    <name type="scientific">Aspergillus nanangensis</name>
    <dbReference type="NCBI Taxonomy" id="2582783"/>
    <lineage>
        <taxon>Eukaryota</taxon>
        <taxon>Fungi</taxon>
        <taxon>Dikarya</taxon>
        <taxon>Ascomycota</taxon>
        <taxon>Pezizomycotina</taxon>
        <taxon>Eurotiomycetes</taxon>
        <taxon>Eurotiomycetidae</taxon>
        <taxon>Eurotiales</taxon>
        <taxon>Aspergillaceae</taxon>
        <taxon>Aspergillus</taxon>
        <taxon>Aspergillus subgen. Circumdati</taxon>
    </lineage>
</organism>
<dbReference type="PRINTS" id="PR00463">
    <property type="entry name" value="EP450I"/>
</dbReference>
<keyword evidence="4 8" id="KW-0479">Metal-binding</keyword>
<comment type="caution">
    <text evidence="10">The sequence shown here is derived from an EMBL/GenBank/DDBJ whole genome shotgun (WGS) entry which is preliminary data.</text>
</comment>
<dbReference type="InterPro" id="IPR017972">
    <property type="entry name" value="Cyt_P450_CS"/>
</dbReference>
<evidence type="ECO:0000256" key="5">
    <source>
        <dbReference type="ARBA" id="ARBA00023002"/>
    </source>
</evidence>
<proteinExistence type="inferred from homology"/>
<name>A0AAD4GV70_ASPNN</name>
<dbReference type="InterPro" id="IPR036396">
    <property type="entry name" value="Cyt_P450_sf"/>
</dbReference>
<dbReference type="EMBL" id="VCAU01000019">
    <property type="protein sequence ID" value="KAF9891389.1"/>
    <property type="molecule type" value="Genomic_DNA"/>
</dbReference>
<keyword evidence="3 8" id="KW-0349">Heme</keyword>
<dbReference type="GO" id="GO:0020037">
    <property type="term" value="F:heme binding"/>
    <property type="evidence" value="ECO:0007669"/>
    <property type="project" value="InterPro"/>
</dbReference>
<evidence type="ECO:0000256" key="9">
    <source>
        <dbReference type="RuleBase" id="RU000461"/>
    </source>
</evidence>
<evidence type="ECO:0000313" key="10">
    <source>
        <dbReference type="EMBL" id="KAF9891389.1"/>
    </source>
</evidence>
<dbReference type="SUPFAM" id="SSF48264">
    <property type="entry name" value="Cytochrome P450"/>
    <property type="match status" value="1"/>
</dbReference>
<comment type="cofactor">
    <cofactor evidence="1 8">
        <name>heme</name>
        <dbReference type="ChEBI" id="CHEBI:30413"/>
    </cofactor>
</comment>
<dbReference type="InterPro" id="IPR001128">
    <property type="entry name" value="Cyt_P450"/>
</dbReference>
<dbReference type="CDD" id="cd11065">
    <property type="entry name" value="CYP64-like"/>
    <property type="match status" value="1"/>
</dbReference>
<keyword evidence="6 8" id="KW-0408">Iron</keyword>
<dbReference type="PROSITE" id="PS00086">
    <property type="entry name" value="CYTOCHROME_P450"/>
    <property type="match status" value="1"/>
</dbReference>
<gene>
    <name evidence="10" type="ORF">FE257_004245</name>
</gene>
<dbReference type="InterPro" id="IPR002401">
    <property type="entry name" value="Cyt_P450_E_grp-I"/>
</dbReference>
<comment type="similarity">
    <text evidence="2 9">Belongs to the cytochrome P450 family.</text>
</comment>
<reference evidence="10" key="1">
    <citation type="journal article" date="2019" name="Beilstein J. Org. Chem.">
        <title>Nanangenines: drimane sesquiterpenoids as the dominant metabolite cohort of a novel Australian fungus, Aspergillus nanangensis.</title>
        <authorList>
            <person name="Lacey H.J."/>
            <person name="Gilchrist C.L.M."/>
            <person name="Crombie A."/>
            <person name="Kalaitzis J.A."/>
            <person name="Vuong D."/>
            <person name="Rutledge P.J."/>
            <person name="Turner P."/>
            <person name="Pitt J.I."/>
            <person name="Lacey E."/>
            <person name="Chooi Y.H."/>
            <person name="Piggott A.M."/>
        </authorList>
    </citation>
    <scope>NUCLEOTIDE SEQUENCE</scope>
    <source>
        <strain evidence="10">MST-FP2251</strain>
    </source>
</reference>
<dbReference type="GO" id="GO:0005506">
    <property type="term" value="F:iron ion binding"/>
    <property type="evidence" value="ECO:0007669"/>
    <property type="project" value="InterPro"/>
</dbReference>
<reference evidence="10" key="2">
    <citation type="submission" date="2020-02" db="EMBL/GenBank/DDBJ databases">
        <authorList>
            <person name="Gilchrist C.L.M."/>
            <person name="Chooi Y.-H."/>
        </authorList>
    </citation>
    <scope>NUCLEOTIDE SEQUENCE</scope>
    <source>
        <strain evidence="10">MST-FP2251</strain>
    </source>
</reference>
<evidence type="ECO:0000256" key="6">
    <source>
        <dbReference type="ARBA" id="ARBA00023004"/>
    </source>
</evidence>
<sequence>MVGRRPLEILRKWHQEHGPIVSFWYGTTPALSIGSYDIAHQLLNKRSSIYSSRPRFFIASEKMTNGLTTLLMPYGKKLQNQQRMITPMLDSRALRQYRTLEDMESKQTLVELLSAEDFDKSITRYAGSVIMSLAYGIRLQDMESEMPAKLLDLNTKIFEAMTSTYSNLVDLFPALNSLPPWLKPWEKPVQTAERFITDFHMENMATAQSSPWNWVQEAMASKPGSQISDKEIAYVIGTLQQGGFEITLAVVRLVIKAMVLFPNFLEKAQEELDRVVGPDRLPSFDDQAQLPYVNALITEALRWQPPAPVIPHATTEDDEYMGYRFSKGTVIIPNVTAMCRDPAVFPDPHRYNPERWLEDAGLQHNAFGFGRRTCPGGGLGMNMIFILVARVLWGYDVTYVYRDGKAVDVDPMGEKFPFASLTMPFQASLIVRGPEKREVIEREWAASGKDTNEILAGIGASRSG</sequence>
<keyword evidence="7 9" id="KW-0503">Monooxygenase</keyword>
<evidence type="ECO:0000256" key="7">
    <source>
        <dbReference type="ARBA" id="ARBA00023033"/>
    </source>
</evidence>
<keyword evidence="11" id="KW-1185">Reference proteome</keyword>
<dbReference type="Pfam" id="PF00067">
    <property type="entry name" value="p450"/>
    <property type="match status" value="1"/>
</dbReference>
<evidence type="ECO:0000256" key="8">
    <source>
        <dbReference type="PIRSR" id="PIRSR602401-1"/>
    </source>
</evidence>
<dbReference type="InterPro" id="IPR050364">
    <property type="entry name" value="Cytochrome_P450_fung"/>
</dbReference>
<evidence type="ECO:0000313" key="11">
    <source>
        <dbReference type="Proteomes" id="UP001194746"/>
    </source>
</evidence>
<dbReference type="Proteomes" id="UP001194746">
    <property type="component" value="Unassembled WGS sequence"/>
</dbReference>
<feature type="binding site" description="axial binding residue" evidence="8">
    <location>
        <position position="374"/>
    </location>
    <ligand>
        <name>heme</name>
        <dbReference type="ChEBI" id="CHEBI:30413"/>
    </ligand>
    <ligandPart>
        <name>Fe</name>
        <dbReference type="ChEBI" id="CHEBI:18248"/>
    </ligandPart>
</feature>
<dbReference type="GO" id="GO:0004497">
    <property type="term" value="F:monooxygenase activity"/>
    <property type="evidence" value="ECO:0007669"/>
    <property type="project" value="UniProtKB-KW"/>
</dbReference>
<evidence type="ECO:0008006" key="12">
    <source>
        <dbReference type="Google" id="ProtNLM"/>
    </source>
</evidence>
<dbReference type="Gene3D" id="1.10.630.10">
    <property type="entry name" value="Cytochrome P450"/>
    <property type="match status" value="1"/>
</dbReference>
<dbReference type="AlphaFoldDB" id="A0AAD4GV70"/>
<accession>A0AAD4GV70</accession>
<dbReference type="PANTHER" id="PTHR46300">
    <property type="entry name" value="P450, PUTATIVE (EUROFUNG)-RELATED-RELATED"/>
    <property type="match status" value="1"/>
</dbReference>
<evidence type="ECO:0000256" key="1">
    <source>
        <dbReference type="ARBA" id="ARBA00001971"/>
    </source>
</evidence>
<protein>
    <recommendedName>
        <fullName evidence="12">Cytochrome P450</fullName>
    </recommendedName>
</protein>
<dbReference type="GO" id="GO:0016705">
    <property type="term" value="F:oxidoreductase activity, acting on paired donors, with incorporation or reduction of molecular oxygen"/>
    <property type="evidence" value="ECO:0007669"/>
    <property type="project" value="InterPro"/>
</dbReference>
<keyword evidence="5 9" id="KW-0560">Oxidoreductase</keyword>
<evidence type="ECO:0000256" key="2">
    <source>
        <dbReference type="ARBA" id="ARBA00010617"/>
    </source>
</evidence>
<evidence type="ECO:0000256" key="3">
    <source>
        <dbReference type="ARBA" id="ARBA00022617"/>
    </source>
</evidence>
<evidence type="ECO:0000256" key="4">
    <source>
        <dbReference type="ARBA" id="ARBA00022723"/>
    </source>
</evidence>